<keyword evidence="3" id="KW-1185">Reference proteome</keyword>
<comment type="caution">
    <text evidence="2">The sequence shown here is derived from an EMBL/GenBank/DDBJ whole genome shotgun (WGS) entry which is preliminary data.</text>
</comment>
<gene>
    <name evidence="2" type="ORF">GCM10009107_14600</name>
</gene>
<sequence length="114" mass="13016">MSHMNANPSLIMLPTRLKPLAALAMLLERLERQRLEASAEQYQRLVRELGQLLAQAPMDDGLEHLLRAFPALSELYENQHYEQAGLCRSPLERSLNTELAATALLKSLRDTRRH</sequence>
<evidence type="ECO:0000313" key="3">
    <source>
        <dbReference type="Proteomes" id="UP001500279"/>
    </source>
</evidence>
<accession>A0ABN1JU54</accession>
<proteinExistence type="predicted"/>
<name>A0ABN1JU54_9BURK</name>
<feature type="coiled-coil region" evidence="1">
    <location>
        <begin position="20"/>
        <end position="55"/>
    </location>
</feature>
<dbReference type="Proteomes" id="UP001500279">
    <property type="component" value="Unassembled WGS sequence"/>
</dbReference>
<reference evidence="2 3" key="1">
    <citation type="journal article" date="2019" name="Int. J. Syst. Evol. Microbiol.">
        <title>The Global Catalogue of Microorganisms (GCM) 10K type strain sequencing project: providing services to taxonomists for standard genome sequencing and annotation.</title>
        <authorList>
            <consortium name="The Broad Institute Genomics Platform"/>
            <consortium name="The Broad Institute Genome Sequencing Center for Infectious Disease"/>
            <person name="Wu L."/>
            <person name="Ma J."/>
        </authorList>
    </citation>
    <scope>NUCLEOTIDE SEQUENCE [LARGE SCALE GENOMIC DNA]</scope>
    <source>
        <strain evidence="2 3">JCM 15503</strain>
    </source>
</reference>
<evidence type="ECO:0000313" key="2">
    <source>
        <dbReference type="EMBL" id="GAA0746739.1"/>
    </source>
</evidence>
<evidence type="ECO:0000256" key="1">
    <source>
        <dbReference type="SAM" id="Coils"/>
    </source>
</evidence>
<keyword evidence="1" id="KW-0175">Coiled coil</keyword>
<protein>
    <submittedName>
        <fullName evidence="2">Uncharacterized protein</fullName>
    </submittedName>
</protein>
<organism evidence="2 3">
    <name type="scientific">Ideonella azotifigens</name>
    <dbReference type="NCBI Taxonomy" id="513160"/>
    <lineage>
        <taxon>Bacteria</taxon>
        <taxon>Pseudomonadati</taxon>
        <taxon>Pseudomonadota</taxon>
        <taxon>Betaproteobacteria</taxon>
        <taxon>Burkholderiales</taxon>
        <taxon>Sphaerotilaceae</taxon>
        <taxon>Ideonella</taxon>
    </lineage>
</organism>
<dbReference type="EMBL" id="BAAAEW010000006">
    <property type="protein sequence ID" value="GAA0746739.1"/>
    <property type="molecule type" value="Genomic_DNA"/>
</dbReference>